<protein>
    <submittedName>
        <fullName evidence="14">Uncharacterized protein</fullName>
    </submittedName>
</protein>
<dbReference type="InterPro" id="IPR017907">
    <property type="entry name" value="Znf_RING_CS"/>
</dbReference>
<keyword evidence="8" id="KW-0067">ATP-binding</keyword>
<dbReference type="InterPro" id="IPR013083">
    <property type="entry name" value="Znf_RING/FYVE/PHD"/>
</dbReference>
<dbReference type="Proteomes" id="UP000799778">
    <property type="component" value="Unassembled WGS sequence"/>
</dbReference>
<reference evidence="14" key="1">
    <citation type="journal article" date="2020" name="Stud. Mycol.">
        <title>101 Dothideomycetes genomes: a test case for predicting lifestyles and emergence of pathogens.</title>
        <authorList>
            <person name="Haridas S."/>
            <person name="Albert R."/>
            <person name="Binder M."/>
            <person name="Bloem J."/>
            <person name="Labutti K."/>
            <person name="Salamov A."/>
            <person name="Andreopoulos B."/>
            <person name="Baker S."/>
            <person name="Barry K."/>
            <person name="Bills G."/>
            <person name="Bluhm B."/>
            <person name="Cannon C."/>
            <person name="Castanera R."/>
            <person name="Culley D."/>
            <person name="Daum C."/>
            <person name="Ezra D."/>
            <person name="Gonzalez J."/>
            <person name="Henrissat B."/>
            <person name="Kuo A."/>
            <person name="Liang C."/>
            <person name="Lipzen A."/>
            <person name="Lutzoni F."/>
            <person name="Magnuson J."/>
            <person name="Mondo S."/>
            <person name="Nolan M."/>
            <person name="Ohm R."/>
            <person name="Pangilinan J."/>
            <person name="Park H.-J."/>
            <person name="Ramirez L."/>
            <person name="Alfaro M."/>
            <person name="Sun H."/>
            <person name="Tritt A."/>
            <person name="Yoshinaga Y."/>
            <person name="Zwiers L.-H."/>
            <person name="Turgeon B."/>
            <person name="Goodwin S."/>
            <person name="Spatafora J."/>
            <person name="Crous P."/>
            <person name="Grigoriev I."/>
        </authorList>
    </citation>
    <scope>NUCLEOTIDE SEQUENCE</scope>
    <source>
        <strain evidence="14">CBS 175.79</strain>
    </source>
</reference>
<evidence type="ECO:0000259" key="13">
    <source>
        <dbReference type="PROSITE" id="PS51194"/>
    </source>
</evidence>
<keyword evidence="15" id="KW-1185">Reference proteome</keyword>
<feature type="region of interest" description="Disordered" evidence="10">
    <location>
        <begin position="194"/>
        <end position="247"/>
    </location>
</feature>
<dbReference type="GO" id="GO:0008270">
    <property type="term" value="F:zinc ion binding"/>
    <property type="evidence" value="ECO:0007669"/>
    <property type="project" value="UniProtKB-KW"/>
</dbReference>
<evidence type="ECO:0000256" key="5">
    <source>
        <dbReference type="ARBA" id="ARBA00022801"/>
    </source>
</evidence>
<evidence type="ECO:0000256" key="10">
    <source>
        <dbReference type="SAM" id="MobiDB-lite"/>
    </source>
</evidence>
<feature type="region of interest" description="Disordered" evidence="10">
    <location>
        <begin position="824"/>
        <end position="844"/>
    </location>
</feature>
<dbReference type="SUPFAM" id="SSF52540">
    <property type="entry name" value="P-loop containing nucleoside triphosphate hydrolases"/>
    <property type="match status" value="2"/>
</dbReference>
<dbReference type="InterPro" id="IPR038718">
    <property type="entry name" value="SNF2-like_sf"/>
</dbReference>
<dbReference type="OrthoDB" id="448448at2759"/>
<feature type="domain" description="Helicase C-terminal" evidence="13">
    <location>
        <begin position="987"/>
        <end position="1137"/>
    </location>
</feature>
<dbReference type="GO" id="GO:0008094">
    <property type="term" value="F:ATP-dependent activity, acting on DNA"/>
    <property type="evidence" value="ECO:0007669"/>
    <property type="project" value="TreeGrafter"/>
</dbReference>
<dbReference type="InterPro" id="IPR027417">
    <property type="entry name" value="P-loop_NTPase"/>
</dbReference>
<evidence type="ECO:0000256" key="9">
    <source>
        <dbReference type="PROSITE-ProRule" id="PRU00175"/>
    </source>
</evidence>
<feature type="compositionally biased region" description="Basic and acidic residues" evidence="10">
    <location>
        <begin position="274"/>
        <end position="284"/>
    </location>
</feature>
<dbReference type="CDD" id="cd18008">
    <property type="entry name" value="DEXDc_SHPRH-like"/>
    <property type="match status" value="1"/>
</dbReference>
<feature type="region of interest" description="Disordered" evidence="10">
    <location>
        <begin position="264"/>
        <end position="327"/>
    </location>
</feature>
<dbReference type="Gene3D" id="3.30.40.10">
    <property type="entry name" value="Zinc/RING finger domain, C3HC4 (zinc finger)"/>
    <property type="match status" value="1"/>
</dbReference>
<keyword evidence="2" id="KW-0479">Metal-binding</keyword>
<feature type="domain" description="Helicase ATP-binding" evidence="12">
    <location>
        <begin position="433"/>
        <end position="624"/>
    </location>
</feature>
<dbReference type="InterPro" id="IPR001841">
    <property type="entry name" value="Znf_RING"/>
</dbReference>
<feature type="compositionally biased region" description="Polar residues" evidence="10">
    <location>
        <begin position="54"/>
        <end position="66"/>
    </location>
</feature>
<evidence type="ECO:0000256" key="7">
    <source>
        <dbReference type="ARBA" id="ARBA00022833"/>
    </source>
</evidence>
<feature type="compositionally biased region" description="Polar residues" evidence="10">
    <location>
        <begin position="297"/>
        <end position="311"/>
    </location>
</feature>
<dbReference type="PROSITE" id="PS00518">
    <property type="entry name" value="ZF_RING_1"/>
    <property type="match status" value="1"/>
</dbReference>
<keyword evidence="6" id="KW-0347">Helicase</keyword>
<dbReference type="SMART" id="SM00487">
    <property type="entry name" value="DEXDc"/>
    <property type="match status" value="1"/>
</dbReference>
<dbReference type="GO" id="GO:0006281">
    <property type="term" value="P:DNA repair"/>
    <property type="evidence" value="ECO:0007669"/>
    <property type="project" value="TreeGrafter"/>
</dbReference>
<evidence type="ECO:0000259" key="12">
    <source>
        <dbReference type="PROSITE" id="PS51192"/>
    </source>
</evidence>
<evidence type="ECO:0000256" key="8">
    <source>
        <dbReference type="ARBA" id="ARBA00022840"/>
    </source>
</evidence>
<dbReference type="PANTHER" id="PTHR45626:SF17">
    <property type="entry name" value="HELICASE-LIKE TRANSCRIPTION FACTOR"/>
    <property type="match status" value="1"/>
</dbReference>
<dbReference type="GO" id="GO:0005634">
    <property type="term" value="C:nucleus"/>
    <property type="evidence" value="ECO:0007669"/>
    <property type="project" value="TreeGrafter"/>
</dbReference>
<name>A0A6A5XAX5_9PLEO</name>
<evidence type="ECO:0000256" key="3">
    <source>
        <dbReference type="ARBA" id="ARBA00022741"/>
    </source>
</evidence>
<dbReference type="PROSITE" id="PS51194">
    <property type="entry name" value="HELICASE_CTER"/>
    <property type="match status" value="1"/>
</dbReference>
<dbReference type="PANTHER" id="PTHR45626">
    <property type="entry name" value="TRANSCRIPTION TERMINATION FACTOR 2-RELATED"/>
    <property type="match status" value="1"/>
</dbReference>
<dbReference type="PROSITE" id="PS51192">
    <property type="entry name" value="HELICASE_ATP_BIND_1"/>
    <property type="match status" value="1"/>
</dbReference>
<keyword evidence="7" id="KW-0862">Zinc</keyword>
<dbReference type="PROSITE" id="PS50089">
    <property type="entry name" value="ZF_RING_2"/>
    <property type="match status" value="1"/>
</dbReference>
<dbReference type="InterPro" id="IPR014001">
    <property type="entry name" value="Helicase_ATP-bd"/>
</dbReference>
<feature type="region of interest" description="Disordered" evidence="10">
    <location>
        <begin position="119"/>
        <end position="145"/>
    </location>
</feature>
<dbReference type="Pfam" id="PF00271">
    <property type="entry name" value="Helicase_C"/>
    <property type="match status" value="1"/>
</dbReference>
<keyword evidence="3" id="KW-0547">Nucleotide-binding</keyword>
<dbReference type="Gene3D" id="3.40.50.10810">
    <property type="entry name" value="Tandem AAA-ATPase domain"/>
    <property type="match status" value="1"/>
</dbReference>
<feature type="domain" description="RING-type" evidence="11">
    <location>
        <begin position="873"/>
        <end position="919"/>
    </location>
</feature>
<dbReference type="Gene3D" id="3.40.50.300">
    <property type="entry name" value="P-loop containing nucleotide triphosphate hydrolases"/>
    <property type="match status" value="1"/>
</dbReference>
<evidence type="ECO:0000259" key="11">
    <source>
        <dbReference type="PROSITE" id="PS50089"/>
    </source>
</evidence>
<feature type="region of interest" description="Disordered" evidence="10">
    <location>
        <begin position="1"/>
        <end position="68"/>
    </location>
</feature>
<sequence>MGLERLGGKNRDDLPLFVRANSPPQQPFSTEDQDDSLVQTSLPAPAIGIPPSTALPTNSTTNSEHVSTAVPLEGLSTFAKIRSLQSRIGKSKTRNDGSLPLINDTKVRSGHATYVEGLLSRTENPPSHPRTAQNDDGDDSLGDGEDAEYKRKKRHFENLKRKNGGSLTFVQDLEWTKVQKDETIRRNRLAMQLLRDQDENGGHTASSLPGDDDEIGPNSDAEDFNYGDDGTLRQRQTPSLSQRDHKLQSLQDAEILSMRVALEASGDLPKKKRKNEEGQPDKNGRTAGKTKGKSRVQKSTSRNSKAATNQKKGPKGPRMTVKQKRAHQDALRQVSSLFSGDVFRDQAAQDAADQPTFTSRNKNHALKELIASVPIDNQKEAKGDMNTLLAATKDFDGHGSVKSDGTGLWLVKGMKTSLKPYQILGTAFMRRREHEPQDPRGGLMADQMGLGKTLMMLANIVNGRPPSGHRKTTLIVASPSLLTQWANEIATHSNCNLKVMRYGSGNRLESNDSLSILGGVDIVLTTYTEVMNSYPKHDPPVSCQTVEQKELWWRKTFERYRGILHKMQFYRVVLDEAQAIKNHATRTSIACRAIMADMRWCITGTPIQNNLKELYPYFKFLNVPHTGSFHIFKSNYCDPKDATHTQRLLVQLNQFMIRRTHKDIMFGAPILKLPKADHTTHWCEFNMVERNIYAIVSKRFAERINSMAVAGTLEKSYSNILVMLLRLRQLTAHVLMLQYVMKDLLEREDIEKIRDVVKNHAKDGSSAKTITALRAQLDHHAKLEIKRTAKLEQQRARALKKGVDPDMQPPKLVDHDVEEPHLHTADDDALSEDHEPLGSGSGGTFGKSYKFEPYLKTLTSGEGWENARKKSRCCVCYDKPVAPWITSCHHIYCQACYESATIQAAEQGHERIVACHKCKNPFQFAHACDADGEPEDPFIYAAPATRSKTKGKNASKNNTVRLERENIDKDWLTISPDGVLPSAKTIAIKAQILNWRKENPSVKIIIYTQFLAMIRILKKICEEEHWGCEQYHGEMTFQSRDKAIHSFAEEEDTNILLSSLRCGGLGLNLTMASRVIVVDPWWNNAAEQQAFCRIYRIGQQDTTFMTRFCVRNTVDERILAMQERKQKEIDTVMEDGGRTVKKLDLAALMRLFGTVTEDSNGRPFILVDNPHSRGGFRADNDHEGYADDL</sequence>
<feature type="compositionally biased region" description="Basic and acidic residues" evidence="10">
    <location>
        <begin position="1"/>
        <end position="14"/>
    </location>
</feature>
<dbReference type="Pfam" id="PF00176">
    <property type="entry name" value="SNF2-rel_dom"/>
    <property type="match status" value="1"/>
</dbReference>
<feature type="compositionally biased region" description="Basic and acidic residues" evidence="10">
    <location>
        <begin position="824"/>
        <end position="836"/>
    </location>
</feature>
<dbReference type="SMART" id="SM00490">
    <property type="entry name" value="HELICc"/>
    <property type="match status" value="1"/>
</dbReference>
<dbReference type="InterPro" id="IPR049730">
    <property type="entry name" value="SNF2/RAD54-like_C"/>
</dbReference>
<keyword evidence="4 9" id="KW-0863">Zinc-finger</keyword>
<dbReference type="InterPro" id="IPR001650">
    <property type="entry name" value="Helicase_C-like"/>
</dbReference>
<evidence type="ECO:0000313" key="15">
    <source>
        <dbReference type="Proteomes" id="UP000799778"/>
    </source>
</evidence>
<dbReference type="EMBL" id="ML978077">
    <property type="protein sequence ID" value="KAF2009924.1"/>
    <property type="molecule type" value="Genomic_DNA"/>
</dbReference>
<evidence type="ECO:0000256" key="1">
    <source>
        <dbReference type="ARBA" id="ARBA00007025"/>
    </source>
</evidence>
<evidence type="ECO:0000256" key="6">
    <source>
        <dbReference type="ARBA" id="ARBA00022806"/>
    </source>
</evidence>
<dbReference type="GO" id="GO:0004386">
    <property type="term" value="F:helicase activity"/>
    <property type="evidence" value="ECO:0007669"/>
    <property type="project" value="UniProtKB-KW"/>
</dbReference>
<feature type="compositionally biased region" description="Polar residues" evidence="10">
    <location>
        <begin position="121"/>
        <end position="134"/>
    </location>
</feature>
<dbReference type="GO" id="GO:0016787">
    <property type="term" value="F:hydrolase activity"/>
    <property type="evidence" value="ECO:0007669"/>
    <property type="project" value="UniProtKB-KW"/>
</dbReference>
<dbReference type="GeneID" id="54281331"/>
<feature type="compositionally biased region" description="Acidic residues" evidence="10">
    <location>
        <begin position="210"/>
        <end position="226"/>
    </location>
</feature>
<evidence type="ECO:0000256" key="2">
    <source>
        <dbReference type="ARBA" id="ARBA00022723"/>
    </source>
</evidence>
<dbReference type="GO" id="GO:0005524">
    <property type="term" value="F:ATP binding"/>
    <property type="evidence" value="ECO:0007669"/>
    <property type="project" value="UniProtKB-KW"/>
</dbReference>
<dbReference type="InterPro" id="IPR000330">
    <property type="entry name" value="SNF2_N"/>
</dbReference>
<dbReference type="CDD" id="cd18793">
    <property type="entry name" value="SF2_C_SNF"/>
    <property type="match status" value="1"/>
</dbReference>
<evidence type="ECO:0000313" key="14">
    <source>
        <dbReference type="EMBL" id="KAF2009924.1"/>
    </source>
</evidence>
<dbReference type="RefSeq" id="XP_033378263.1">
    <property type="nucleotide sequence ID" value="XM_033523934.1"/>
</dbReference>
<evidence type="ECO:0000256" key="4">
    <source>
        <dbReference type="ARBA" id="ARBA00022771"/>
    </source>
</evidence>
<feature type="compositionally biased region" description="Acidic residues" evidence="10">
    <location>
        <begin position="135"/>
        <end position="145"/>
    </location>
</feature>
<dbReference type="InterPro" id="IPR050628">
    <property type="entry name" value="SNF2_RAD54_helicase_TF"/>
</dbReference>
<dbReference type="SUPFAM" id="SSF57850">
    <property type="entry name" value="RING/U-box"/>
    <property type="match status" value="1"/>
</dbReference>
<proteinExistence type="inferred from homology"/>
<organism evidence="14 15">
    <name type="scientific">Aaosphaeria arxii CBS 175.79</name>
    <dbReference type="NCBI Taxonomy" id="1450172"/>
    <lineage>
        <taxon>Eukaryota</taxon>
        <taxon>Fungi</taxon>
        <taxon>Dikarya</taxon>
        <taxon>Ascomycota</taxon>
        <taxon>Pezizomycotina</taxon>
        <taxon>Dothideomycetes</taxon>
        <taxon>Pleosporomycetidae</taxon>
        <taxon>Pleosporales</taxon>
        <taxon>Pleosporales incertae sedis</taxon>
        <taxon>Aaosphaeria</taxon>
    </lineage>
</organism>
<keyword evidence="5" id="KW-0378">Hydrolase</keyword>
<accession>A0A6A5XAX5</accession>
<gene>
    <name evidence="14" type="ORF">BU24DRAFT_357138</name>
</gene>
<comment type="similarity">
    <text evidence="1">Belongs to the SNF2/RAD54 helicase family.</text>
</comment>
<dbReference type="AlphaFoldDB" id="A0A6A5XAX5"/>